<sequence>MPRLTLSFLLICLVLAIMATAMPIKRASPDSATEMDSTLAEEIAAKSLQSAAKMMDEMAGKAVESSKEDDSTSTPSTSTPSTSTPQTKPQTETETETENKQQPKTDADTSAEEKKESTPTTPTATESSAASSPKPQASTHIVNDNPFANLPIVGGLLSGGGDSSLGAGLLG</sequence>
<organism evidence="3 4">
    <name type="scientific">Aspergillus ibericus CBS 121593</name>
    <dbReference type="NCBI Taxonomy" id="1448316"/>
    <lineage>
        <taxon>Eukaryota</taxon>
        <taxon>Fungi</taxon>
        <taxon>Dikarya</taxon>
        <taxon>Ascomycota</taxon>
        <taxon>Pezizomycotina</taxon>
        <taxon>Eurotiomycetes</taxon>
        <taxon>Eurotiomycetidae</taxon>
        <taxon>Eurotiales</taxon>
        <taxon>Aspergillaceae</taxon>
        <taxon>Aspergillus</taxon>
        <taxon>Aspergillus subgen. Circumdati</taxon>
    </lineage>
</organism>
<reference evidence="3 4" key="1">
    <citation type="submission" date="2018-02" db="EMBL/GenBank/DDBJ databases">
        <title>The genomes of Aspergillus section Nigri reveals drivers in fungal speciation.</title>
        <authorList>
            <consortium name="DOE Joint Genome Institute"/>
            <person name="Vesth T.C."/>
            <person name="Nybo J."/>
            <person name="Theobald S."/>
            <person name="Brandl J."/>
            <person name="Frisvad J.C."/>
            <person name="Nielsen K.F."/>
            <person name="Lyhne E.K."/>
            <person name="Kogle M.E."/>
            <person name="Kuo A."/>
            <person name="Riley R."/>
            <person name="Clum A."/>
            <person name="Nolan M."/>
            <person name="Lipzen A."/>
            <person name="Salamov A."/>
            <person name="Henrissat B."/>
            <person name="Wiebenga A."/>
            <person name="De vries R.P."/>
            <person name="Grigoriev I.V."/>
            <person name="Mortensen U.H."/>
            <person name="Andersen M.R."/>
            <person name="Baker S.E."/>
        </authorList>
    </citation>
    <scope>NUCLEOTIDE SEQUENCE [LARGE SCALE GENOMIC DNA]</scope>
    <source>
        <strain evidence="3 4">CBS 121593</strain>
    </source>
</reference>
<evidence type="ECO:0000313" key="4">
    <source>
        <dbReference type="Proteomes" id="UP000249402"/>
    </source>
</evidence>
<name>A0A395HCP6_9EURO</name>
<feature type="compositionally biased region" description="Low complexity" evidence="1">
    <location>
        <begin position="72"/>
        <end position="92"/>
    </location>
</feature>
<feature type="signal peptide" evidence="2">
    <location>
        <begin position="1"/>
        <end position="21"/>
    </location>
</feature>
<feature type="compositionally biased region" description="Basic and acidic residues" evidence="1">
    <location>
        <begin position="54"/>
        <end position="70"/>
    </location>
</feature>
<dbReference type="RefSeq" id="XP_025580058.1">
    <property type="nucleotide sequence ID" value="XM_025724142.1"/>
</dbReference>
<feature type="chain" id="PRO_5017208982" evidence="2">
    <location>
        <begin position="22"/>
        <end position="171"/>
    </location>
</feature>
<keyword evidence="4" id="KW-1185">Reference proteome</keyword>
<dbReference type="EMBL" id="KZ824420">
    <property type="protein sequence ID" value="RAL05731.1"/>
    <property type="molecule type" value="Genomic_DNA"/>
</dbReference>
<dbReference type="VEuPathDB" id="FungiDB:BO80DRAFT_498666"/>
<accession>A0A395HCP6</accession>
<protein>
    <submittedName>
        <fullName evidence="3">Uncharacterized protein</fullName>
    </submittedName>
</protein>
<feature type="compositionally biased region" description="Gly residues" evidence="1">
    <location>
        <begin position="156"/>
        <end position="171"/>
    </location>
</feature>
<evidence type="ECO:0000256" key="1">
    <source>
        <dbReference type="SAM" id="MobiDB-lite"/>
    </source>
</evidence>
<proteinExistence type="predicted"/>
<dbReference type="OrthoDB" id="4508164at2759"/>
<dbReference type="GeneID" id="37229007"/>
<dbReference type="AlphaFoldDB" id="A0A395HCP6"/>
<feature type="compositionally biased region" description="Low complexity" evidence="1">
    <location>
        <begin position="118"/>
        <end position="138"/>
    </location>
</feature>
<keyword evidence="2" id="KW-0732">Signal</keyword>
<dbReference type="Proteomes" id="UP000249402">
    <property type="component" value="Unassembled WGS sequence"/>
</dbReference>
<feature type="compositionally biased region" description="Basic and acidic residues" evidence="1">
    <location>
        <begin position="97"/>
        <end position="117"/>
    </location>
</feature>
<evidence type="ECO:0000256" key="2">
    <source>
        <dbReference type="SAM" id="SignalP"/>
    </source>
</evidence>
<feature type="region of interest" description="Disordered" evidence="1">
    <location>
        <begin position="50"/>
        <end position="171"/>
    </location>
</feature>
<gene>
    <name evidence="3" type="ORF">BO80DRAFT_498666</name>
</gene>
<evidence type="ECO:0000313" key="3">
    <source>
        <dbReference type="EMBL" id="RAL05731.1"/>
    </source>
</evidence>